<organism evidence="2 3">
    <name type="scientific">Pomacea canaliculata</name>
    <name type="common">Golden apple snail</name>
    <dbReference type="NCBI Taxonomy" id="400727"/>
    <lineage>
        <taxon>Eukaryota</taxon>
        <taxon>Metazoa</taxon>
        <taxon>Spiralia</taxon>
        <taxon>Lophotrochozoa</taxon>
        <taxon>Mollusca</taxon>
        <taxon>Gastropoda</taxon>
        <taxon>Caenogastropoda</taxon>
        <taxon>Architaenioglossa</taxon>
        <taxon>Ampullarioidea</taxon>
        <taxon>Ampullariidae</taxon>
        <taxon>Pomacea</taxon>
    </lineage>
</organism>
<gene>
    <name evidence="2" type="ORF">C0Q70_10802</name>
</gene>
<dbReference type="EMBL" id="PZQS01000006">
    <property type="protein sequence ID" value="PVD28215.1"/>
    <property type="molecule type" value="Genomic_DNA"/>
</dbReference>
<name>A0A2T7P463_POMCA</name>
<evidence type="ECO:0000313" key="2">
    <source>
        <dbReference type="EMBL" id="PVD28215.1"/>
    </source>
</evidence>
<dbReference type="AlphaFoldDB" id="A0A2T7P463"/>
<comment type="caution">
    <text evidence="2">The sequence shown here is derived from an EMBL/GenBank/DDBJ whole genome shotgun (WGS) entry which is preliminary data.</text>
</comment>
<dbReference type="Proteomes" id="UP000245119">
    <property type="component" value="Linkage Group LG6"/>
</dbReference>
<evidence type="ECO:0000313" key="3">
    <source>
        <dbReference type="Proteomes" id="UP000245119"/>
    </source>
</evidence>
<evidence type="ECO:0000256" key="1">
    <source>
        <dbReference type="SAM" id="MobiDB-lite"/>
    </source>
</evidence>
<protein>
    <submittedName>
        <fullName evidence="2">Uncharacterized protein</fullName>
    </submittedName>
</protein>
<feature type="compositionally biased region" description="Polar residues" evidence="1">
    <location>
        <begin position="1"/>
        <end position="21"/>
    </location>
</feature>
<keyword evidence="3" id="KW-1185">Reference proteome</keyword>
<feature type="region of interest" description="Disordered" evidence="1">
    <location>
        <begin position="1"/>
        <end position="43"/>
    </location>
</feature>
<accession>A0A2T7P463</accession>
<reference evidence="2 3" key="1">
    <citation type="submission" date="2018-04" db="EMBL/GenBank/DDBJ databases">
        <title>The genome of golden apple snail Pomacea canaliculata provides insight into stress tolerance and invasive adaptation.</title>
        <authorList>
            <person name="Liu C."/>
            <person name="Liu B."/>
            <person name="Ren Y."/>
            <person name="Zhang Y."/>
            <person name="Wang H."/>
            <person name="Li S."/>
            <person name="Jiang F."/>
            <person name="Yin L."/>
            <person name="Zhang G."/>
            <person name="Qian W."/>
            <person name="Fan W."/>
        </authorList>
    </citation>
    <scope>NUCLEOTIDE SEQUENCE [LARGE SCALE GENOMIC DNA]</scope>
    <source>
        <strain evidence="2">SZHN2017</strain>
        <tissue evidence="2">Muscle</tissue>
    </source>
</reference>
<proteinExistence type="predicted"/>
<sequence length="224" mass="24507">MFSGPLSVTTAGTLPTTSPPSVRTGRCPNGVTNASPLTTSSPTVLTETRWRSRRADRVTATTTTAVPNMASTAQIPWSERPEYQVYDVTVTSLPLPPSRLTSCAFFFPVPAPPPTATSTTTIIHVLNRWHIPVPMMDADHGKMDAVRRHVERGPFLSLIPSLVFLPFPHALRLIVGARESERKKKYACMKHAFSACIYLSAPASLTQQYDVIPHERPTSTSLAL</sequence>